<evidence type="ECO:0000313" key="1">
    <source>
        <dbReference type="EMBL" id="MDQ9071467.1"/>
    </source>
</evidence>
<dbReference type="GO" id="GO:0009279">
    <property type="term" value="C:cell outer membrane"/>
    <property type="evidence" value="ECO:0007669"/>
    <property type="project" value="TreeGrafter"/>
</dbReference>
<sequence>MLKLKDVFPLSSFFICIIAYAEAEQHIVLMNLWINGVDRQTDSLMFVEDGKNYVECNVLEHLGIKKDALKNRSDKKEFCLVSGNEFSSEKDDGLQAIKINAPGHFFNDQNFGSQVLMPVKANFGGFLNYNTFYNQDNSSHQFNAMTELGVFKDYWMFKNGLFYKEKASDDHLIRLDTSLSFEFPNHFSRLVIGDTITTFNTQLSSFRFGGLSFGTNFTERPDFIYWNVPALNGSATLPSTVDLYINGVQLYRQKVLPGNYSIQSGASIQQGGTAQIVVEDILGNRTVQSFPVYINNRLLKPKLDEYNISLGKIRYNYSDQNDDYREFFSSIYYRRGLTDKTTLGTTLSYSEEAKNYSFLWTQALSRFGLLDYSYTLSQYKGQNGYNMNTSLSNQIGRHSFGISNQYYSQDFRRLGDLSSQRVKSDTLVYIGLYEIPYFNNMYLNYVERDYYSNQNFNVSKNRILNLSFSKIVNKQFSYNVGYYKDLENNANSGFLLSMNYYFDKGRSISASRNNSEINRMSYVKNSNYQTGLDYGIGVTNRDSDFSYSGYGVYKSNYGDLRVSHDRNDRFHNTQASYEGALVWLGKHVAATKYVDNAFAVVNVGDYKDIDIYRTSSLVGKTNDKGYMFVHNIIPYVNYDISFNQNQLPLDEKVDVEKKRIITLNQRGYYVDFPVYHTQMAIVRLHDAENHYFERATEVYVGDDPEYYPIDGEAKVYLYGLKQDKYDLLIKMPGNKSCHASLDLRSRPASDAKQVIDLLCQ</sequence>
<comment type="caution">
    <text evidence="1">The sequence shown here is derived from an EMBL/GenBank/DDBJ whole genome shotgun (WGS) entry which is preliminary data.</text>
</comment>
<accession>A0AAW8JFV7</accession>
<dbReference type="InterPro" id="IPR042186">
    <property type="entry name" value="FimD_plug_dom"/>
</dbReference>
<dbReference type="RefSeq" id="WP_308958766.1">
    <property type="nucleotide sequence ID" value="NZ_JAVICY010000007.1"/>
</dbReference>
<dbReference type="Proteomes" id="UP001243195">
    <property type="component" value="Unassembled WGS sequence"/>
</dbReference>
<dbReference type="Gene3D" id="2.60.40.2610">
    <property type="entry name" value="Outer membrane usher protein FimD, plug domain"/>
    <property type="match status" value="1"/>
</dbReference>
<reference evidence="1" key="1">
    <citation type="submission" date="2023-08" db="EMBL/GenBank/DDBJ databases">
        <title>Emergence of clinically-relevant ST2 carbapenem-resistant Acinetobacter baumannii strains in hospital sewages in Zhejiang, East of China.</title>
        <authorList>
            <person name="Kaichao C."/>
            <person name="Zhang R."/>
        </authorList>
    </citation>
    <scope>NUCLEOTIDE SEQUENCE</scope>
    <source>
        <strain evidence="1">M-SY-60</strain>
    </source>
</reference>
<dbReference type="Gene3D" id="2.60.40.3110">
    <property type="match status" value="1"/>
</dbReference>
<dbReference type="AlphaFoldDB" id="A0AAW8JFV7"/>
<dbReference type="Pfam" id="PF00577">
    <property type="entry name" value="Usher"/>
    <property type="match status" value="1"/>
</dbReference>
<dbReference type="GO" id="GO:0015473">
    <property type="term" value="F:fimbrial usher porin activity"/>
    <property type="evidence" value="ECO:0007669"/>
    <property type="project" value="InterPro"/>
</dbReference>
<protein>
    <submittedName>
        <fullName evidence="1">Fimbria/pilus outer membrane usher protein</fullName>
    </submittedName>
</protein>
<gene>
    <name evidence="1" type="ORF">RFH51_08365</name>
</gene>
<organism evidence="1 2">
    <name type="scientific">Acinetobacter gerneri</name>
    <dbReference type="NCBI Taxonomy" id="202952"/>
    <lineage>
        <taxon>Bacteria</taxon>
        <taxon>Pseudomonadati</taxon>
        <taxon>Pseudomonadota</taxon>
        <taxon>Gammaproteobacteria</taxon>
        <taxon>Moraxellales</taxon>
        <taxon>Moraxellaceae</taxon>
        <taxon>Acinetobacter</taxon>
    </lineage>
</organism>
<name>A0AAW8JFV7_9GAMM</name>
<dbReference type="InterPro" id="IPR000015">
    <property type="entry name" value="Fimb_usher"/>
</dbReference>
<dbReference type="PANTHER" id="PTHR30451">
    <property type="entry name" value="OUTER MEMBRANE USHER PROTEIN"/>
    <property type="match status" value="1"/>
</dbReference>
<dbReference type="EMBL" id="JAVIDA010000008">
    <property type="protein sequence ID" value="MDQ9071467.1"/>
    <property type="molecule type" value="Genomic_DNA"/>
</dbReference>
<dbReference type="PANTHER" id="PTHR30451:SF5">
    <property type="entry name" value="SLR0019 PROTEIN"/>
    <property type="match status" value="1"/>
</dbReference>
<proteinExistence type="predicted"/>
<dbReference type="GO" id="GO:0009297">
    <property type="term" value="P:pilus assembly"/>
    <property type="evidence" value="ECO:0007669"/>
    <property type="project" value="InterPro"/>
</dbReference>
<evidence type="ECO:0000313" key="2">
    <source>
        <dbReference type="Proteomes" id="UP001243195"/>
    </source>
</evidence>